<evidence type="ECO:0000256" key="4">
    <source>
        <dbReference type="ARBA" id="ARBA00022723"/>
    </source>
</evidence>
<keyword evidence="9" id="KW-1185">Reference proteome</keyword>
<dbReference type="Gene3D" id="3.40.50.1980">
    <property type="entry name" value="Nitrogenase molybdenum iron protein domain"/>
    <property type="match status" value="2"/>
</dbReference>
<evidence type="ECO:0000313" key="9">
    <source>
        <dbReference type="Proteomes" id="UP000594621"/>
    </source>
</evidence>
<organism evidence="8 9">
    <name type="scientific">Bradyrhizobium commune</name>
    <dbReference type="NCBI Taxonomy" id="83627"/>
    <lineage>
        <taxon>Bacteria</taxon>
        <taxon>Pseudomonadati</taxon>
        <taxon>Pseudomonadota</taxon>
        <taxon>Alphaproteobacteria</taxon>
        <taxon>Hyphomicrobiales</taxon>
        <taxon>Nitrobacteraceae</taxon>
        <taxon>Bradyrhizobium</taxon>
    </lineage>
</organism>
<evidence type="ECO:0000256" key="7">
    <source>
        <dbReference type="SAM" id="SignalP"/>
    </source>
</evidence>
<evidence type="ECO:0000256" key="6">
    <source>
        <dbReference type="RuleBase" id="RU003512"/>
    </source>
</evidence>
<dbReference type="PRINTS" id="PR00691">
    <property type="entry name" value="ADHESINB"/>
</dbReference>
<dbReference type="Pfam" id="PF01297">
    <property type="entry name" value="ZnuA"/>
    <property type="match status" value="1"/>
</dbReference>
<keyword evidence="5 7" id="KW-0732">Signal</keyword>
<keyword evidence="3 6" id="KW-0813">Transport</keyword>
<dbReference type="InterPro" id="IPR006128">
    <property type="entry name" value="Lipoprotein_PsaA-like"/>
</dbReference>
<dbReference type="InterPro" id="IPR050492">
    <property type="entry name" value="Bact_metal-bind_prot9"/>
</dbReference>
<evidence type="ECO:0000256" key="1">
    <source>
        <dbReference type="ARBA" id="ARBA00004196"/>
    </source>
</evidence>
<dbReference type="GO" id="GO:0030313">
    <property type="term" value="C:cell envelope"/>
    <property type="evidence" value="ECO:0007669"/>
    <property type="project" value="UniProtKB-SubCell"/>
</dbReference>
<dbReference type="SUPFAM" id="SSF53807">
    <property type="entry name" value="Helical backbone' metal receptor"/>
    <property type="match status" value="1"/>
</dbReference>
<proteinExistence type="inferred from homology"/>
<dbReference type="AlphaFoldDB" id="A0A7S9D3U2"/>
<protein>
    <submittedName>
        <fullName evidence="8">Zinc ABC transporter substrate-binding protein</fullName>
    </submittedName>
</protein>
<dbReference type="InterPro" id="IPR006127">
    <property type="entry name" value="ZnuA-like"/>
</dbReference>
<evidence type="ECO:0000256" key="3">
    <source>
        <dbReference type="ARBA" id="ARBA00022448"/>
    </source>
</evidence>
<dbReference type="InterPro" id="IPR006129">
    <property type="entry name" value="AdhesinB"/>
</dbReference>
<dbReference type="PRINTS" id="PR00690">
    <property type="entry name" value="ADHESNFAMILY"/>
</dbReference>
<dbReference type="GO" id="GO:0007155">
    <property type="term" value="P:cell adhesion"/>
    <property type="evidence" value="ECO:0007669"/>
    <property type="project" value="InterPro"/>
</dbReference>
<dbReference type="Proteomes" id="UP000594621">
    <property type="component" value="Chromosome"/>
</dbReference>
<reference evidence="8 9" key="1">
    <citation type="submission" date="2020-09" db="EMBL/GenBank/DDBJ databases">
        <title>Complete genomes of bradyrhizobia occurring on native shrubby legumes in Australia.</title>
        <authorList>
            <person name="Lafay B."/>
        </authorList>
    </citation>
    <scope>NUCLEOTIDE SEQUENCE [LARGE SCALE GENOMIC DNA]</scope>
    <source>
        <strain evidence="8 9">BDV5040</strain>
    </source>
</reference>
<feature type="signal peptide" evidence="7">
    <location>
        <begin position="1"/>
        <end position="26"/>
    </location>
</feature>
<dbReference type="KEGG" id="bcou:IC761_29825"/>
<dbReference type="PANTHER" id="PTHR42953:SF1">
    <property type="entry name" value="METAL-BINDING PROTEIN HI_0362-RELATED"/>
    <property type="match status" value="1"/>
</dbReference>
<comment type="subcellular location">
    <subcellularLocation>
        <location evidence="1">Cell envelope</location>
    </subcellularLocation>
</comment>
<evidence type="ECO:0000256" key="5">
    <source>
        <dbReference type="ARBA" id="ARBA00022729"/>
    </source>
</evidence>
<name>A0A7S9D3U2_9BRAD</name>
<gene>
    <name evidence="8" type="ORF">IC761_29825</name>
</gene>
<sequence length="301" mass="32854">MKDASFRIAFSALMIWGAMATSSASAKTLNVVASFSVLADVVQQIGGSHVRVKSLVGPDGDPHQFEPSPDDARNLKDADLAFFSGEGLERWFEKLVTASGYQGTPVIVSTGIKLRERQRNSRTSDDPHIWNSPLNVLVWVANIEKALSAADPEAADDFKDNAARYSRELRDLDGYAHARIDPIPPQQRKILTSHDAFGYLGRDYGITFLSPLGLSTETEASASGVARLIDQVRAEHVKFYFIETSNDPRLVQQIANATGAQPGGKLYAEALSRPDGPAPTYARMFRHNIDLLAKAMVPPSN</sequence>
<dbReference type="GO" id="GO:0046872">
    <property type="term" value="F:metal ion binding"/>
    <property type="evidence" value="ECO:0007669"/>
    <property type="project" value="UniProtKB-KW"/>
</dbReference>
<dbReference type="PANTHER" id="PTHR42953">
    <property type="entry name" value="HIGH-AFFINITY ZINC UPTAKE SYSTEM PROTEIN ZNUA-RELATED"/>
    <property type="match status" value="1"/>
</dbReference>
<evidence type="ECO:0000313" key="8">
    <source>
        <dbReference type="EMBL" id="QPF90651.1"/>
    </source>
</evidence>
<dbReference type="EMBL" id="CP061379">
    <property type="protein sequence ID" value="QPF90651.1"/>
    <property type="molecule type" value="Genomic_DNA"/>
</dbReference>
<keyword evidence="4" id="KW-0479">Metal-binding</keyword>
<feature type="chain" id="PRO_5032881678" evidence="7">
    <location>
        <begin position="27"/>
        <end position="301"/>
    </location>
</feature>
<comment type="similarity">
    <text evidence="2 6">Belongs to the bacterial solute-binding protein 9 family.</text>
</comment>
<accession>A0A7S9D3U2</accession>
<evidence type="ECO:0000256" key="2">
    <source>
        <dbReference type="ARBA" id="ARBA00011028"/>
    </source>
</evidence>
<dbReference type="GO" id="GO:0030001">
    <property type="term" value="P:metal ion transport"/>
    <property type="evidence" value="ECO:0007669"/>
    <property type="project" value="InterPro"/>
</dbReference>